<keyword evidence="1" id="KW-0472">Membrane</keyword>
<dbReference type="AlphaFoldDB" id="A0A932A746"/>
<protein>
    <submittedName>
        <fullName evidence="2">Tetratricopeptide repeat protein</fullName>
    </submittedName>
</protein>
<comment type="caution">
    <text evidence="2">The sequence shown here is derived from an EMBL/GenBank/DDBJ whole genome shotgun (WGS) entry which is preliminary data.</text>
</comment>
<dbReference type="SUPFAM" id="SSF48452">
    <property type="entry name" value="TPR-like"/>
    <property type="match status" value="1"/>
</dbReference>
<dbReference type="Pfam" id="PF13432">
    <property type="entry name" value="TPR_16"/>
    <property type="match status" value="2"/>
</dbReference>
<sequence>MLGSLFGYGIILQVFAVIHWVRRRPDTFWLWIILIGGGLGALIYLVAEALPDLYLVAPTFKALGRGGRIRQMRTVILDNPAPGNYEELADLLRDDGEFAEAREAYDRAITSRTTNAHPFYGRALCALDLGDFSAAVGDLERVLAIDNNFDYGRAAGLYALALARSGQNERAAAAFEDSTRLSTLSETQYNYAVFLHMQGREPEARAWTGRILAKKATLPRYLKRRERPWFRKAAALLKELPNTEGAAAGK</sequence>
<dbReference type="Proteomes" id="UP000779809">
    <property type="component" value="Unassembled WGS sequence"/>
</dbReference>
<proteinExistence type="predicted"/>
<dbReference type="InterPro" id="IPR011990">
    <property type="entry name" value="TPR-like_helical_dom_sf"/>
</dbReference>
<feature type="transmembrane region" description="Helical" evidence="1">
    <location>
        <begin position="28"/>
        <end position="47"/>
    </location>
</feature>
<feature type="transmembrane region" description="Helical" evidence="1">
    <location>
        <begin position="6"/>
        <end position="21"/>
    </location>
</feature>
<dbReference type="PIRSF" id="PIRSF030959">
    <property type="entry name" value="UCP030959"/>
    <property type="match status" value="1"/>
</dbReference>
<dbReference type="SMART" id="SM00028">
    <property type="entry name" value="TPR"/>
    <property type="match status" value="2"/>
</dbReference>
<name>A0A932A746_9BACT</name>
<dbReference type="Gene3D" id="1.25.40.10">
    <property type="entry name" value="Tetratricopeptide repeat domain"/>
    <property type="match status" value="1"/>
</dbReference>
<reference evidence="2" key="1">
    <citation type="submission" date="2020-07" db="EMBL/GenBank/DDBJ databases">
        <title>Huge and variable diversity of episymbiotic CPR bacteria and DPANN archaea in groundwater ecosystems.</title>
        <authorList>
            <person name="He C.Y."/>
            <person name="Keren R."/>
            <person name="Whittaker M."/>
            <person name="Farag I.F."/>
            <person name="Doudna J."/>
            <person name="Cate J.H.D."/>
            <person name="Banfield J.F."/>
        </authorList>
    </citation>
    <scope>NUCLEOTIDE SEQUENCE</scope>
    <source>
        <strain evidence="2">NC_groundwater_580_Pr5_B-0.1um_64_19</strain>
    </source>
</reference>
<organism evidence="2 3">
    <name type="scientific">Candidatus Korobacter versatilis</name>
    <dbReference type="NCBI Taxonomy" id="658062"/>
    <lineage>
        <taxon>Bacteria</taxon>
        <taxon>Pseudomonadati</taxon>
        <taxon>Acidobacteriota</taxon>
        <taxon>Terriglobia</taxon>
        <taxon>Terriglobales</taxon>
        <taxon>Candidatus Korobacteraceae</taxon>
        <taxon>Candidatus Korobacter</taxon>
    </lineage>
</organism>
<dbReference type="InterPro" id="IPR014562">
    <property type="entry name" value="UCP030959_TPR_rpt-cont"/>
</dbReference>
<evidence type="ECO:0000256" key="1">
    <source>
        <dbReference type="SAM" id="Phobius"/>
    </source>
</evidence>
<keyword evidence="1" id="KW-1133">Transmembrane helix</keyword>
<gene>
    <name evidence="2" type="ORF">HYX28_01330</name>
</gene>
<evidence type="ECO:0000313" key="2">
    <source>
        <dbReference type="EMBL" id="MBI2677403.1"/>
    </source>
</evidence>
<accession>A0A932A746</accession>
<dbReference type="InterPro" id="IPR019734">
    <property type="entry name" value="TPR_rpt"/>
</dbReference>
<evidence type="ECO:0000313" key="3">
    <source>
        <dbReference type="Proteomes" id="UP000779809"/>
    </source>
</evidence>
<dbReference type="EMBL" id="JACPNR010000004">
    <property type="protein sequence ID" value="MBI2677403.1"/>
    <property type="molecule type" value="Genomic_DNA"/>
</dbReference>
<keyword evidence="1" id="KW-0812">Transmembrane</keyword>